<evidence type="ECO:0000313" key="3">
    <source>
        <dbReference type="Proteomes" id="UP001383192"/>
    </source>
</evidence>
<dbReference type="InterPro" id="IPR032675">
    <property type="entry name" value="LRR_dom_sf"/>
</dbReference>
<dbReference type="AlphaFoldDB" id="A0AAW0BL33"/>
<dbReference type="PROSITE" id="PS50181">
    <property type="entry name" value="FBOX"/>
    <property type="match status" value="1"/>
</dbReference>
<dbReference type="Pfam" id="PF12937">
    <property type="entry name" value="F-box-like"/>
    <property type="match status" value="1"/>
</dbReference>
<dbReference type="SUPFAM" id="SSF52047">
    <property type="entry name" value="RNI-like"/>
    <property type="match status" value="1"/>
</dbReference>
<evidence type="ECO:0000259" key="1">
    <source>
        <dbReference type="PROSITE" id="PS50181"/>
    </source>
</evidence>
<dbReference type="SUPFAM" id="SSF81383">
    <property type="entry name" value="F-box domain"/>
    <property type="match status" value="1"/>
</dbReference>
<dbReference type="EMBL" id="JAYKXP010000106">
    <property type="protein sequence ID" value="KAK7026109.1"/>
    <property type="molecule type" value="Genomic_DNA"/>
</dbReference>
<dbReference type="Gene3D" id="3.80.10.10">
    <property type="entry name" value="Ribonuclease Inhibitor"/>
    <property type="match status" value="1"/>
</dbReference>
<evidence type="ECO:0000313" key="2">
    <source>
        <dbReference type="EMBL" id="KAK7026109.1"/>
    </source>
</evidence>
<name>A0AAW0BL33_9AGAR</name>
<feature type="domain" description="F-box" evidence="1">
    <location>
        <begin position="37"/>
        <end position="86"/>
    </location>
</feature>
<dbReference type="Proteomes" id="UP001383192">
    <property type="component" value="Unassembled WGS sequence"/>
</dbReference>
<dbReference type="Gene3D" id="1.20.1280.50">
    <property type="match status" value="1"/>
</dbReference>
<organism evidence="2 3">
    <name type="scientific">Paramarasmius palmivorus</name>
    <dbReference type="NCBI Taxonomy" id="297713"/>
    <lineage>
        <taxon>Eukaryota</taxon>
        <taxon>Fungi</taxon>
        <taxon>Dikarya</taxon>
        <taxon>Basidiomycota</taxon>
        <taxon>Agaricomycotina</taxon>
        <taxon>Agaricomycetes</taxon>
        <taxon>Agaricomycetidae</taxon>
        <taxon>Agaricales</taxon>
        <taxon>Marasmiineae</taxon>
        <taxon>Marasmiaceae</taxon>
        <taxon>Paramarasmius</taxon>
    </lineage>
</organism>
<proteinExistence type="predicted"/>
<comment type="caution">
    <text evidence="2">The sequence shown here is derived from an EMBL/GenBank/DDBJ whole genome shotgun (WGS) entry which is preliminary data.</text>
</comment>
<sequence length="546" mass="61722">MKVTQNSEILHSSYAAEALQWNARMSLVPGAIKAVPSSDISRLPNELFCEIFKHFISQRPRDKFRITLTHVCRRWRIIAISVHELWACPDFHVPELAKEMLKRSGQAPLHIYYTHYEHSGYFKIPPREVLLARLEPLLEALSHSPRLETVELNIPSDPLEELLESGWIDIQAAPSLRSLVLTSDSFDLPPNFLGGGAPLLKDLMLDGCGLVYNSPILQNLTSLRISRDRDITEFEARLCEALVFTPMLEVLYLDEIYGSAPEDIPITNLPKLHRLIMKCSGLSCVDLFNHISFPDTATVEITVSDTDLPQEATTAALTEFWSDVAEVWSPNFCPGYERVMKTLSVDGGDDDTEITSLTLRTWRTALPFDFSIDDHPRYRPNVSIQINWAEERSFRDCGNPKFFEKVFKAAFRALPLSTVGTMHLGTFPVVWNQFLHCDDESELLLKAFVPYMGSSHLRNLVLDGSRCAECLPKLLEYPGLDLPLPALETLVLIDPLLCESSVERLYECLQSRAQEMMLQTLVVVGAGGETINRLRTVVEEMESEET</sequence>
<gene>
    <name evidence="2" type="ORF">VNI00_015684</name>
</gene>
<protein>
    <recommendedName>
        <fullName evidence="1">F-box domain-containing protein</fullName>
    </recommendedName>
</protein>
<reference evidence="2 3" key="1">
    <citation type="submission" date="2024-01" db="EMBL/GenBank/DDBJ databases">
        <title>A draft genome for a cacao thread blight-causing isolate of Paramarasmius palmivorus.</title>
        <authorList>
            <person name="Baruah I.K."/>
            <person name="Bukari Y."/>
            <person name="Amoako-Attah I."/>
            <person name="Meinhardt L.W."/>
            <person name="Bailey B.A."/>
            <person name="Cohen S.P."/>
        </authorList>
    </citation>
    <scope>NUCLEOTIDE SEQUENCE [LARGE SCALE GENOMIC DNA]</scope>
    <source>
        <strain evidence="2 3">GH-12</strain>
    </source>
</reference>
<dbReference type="InterPro" id="IPR036047">
    <property type="entry name" value="F-box-like_dom_sf"/>
</dbReference>
<accession>A0AAW0BL33</accession>
<keyword evidence="3" id="KW-1185">Reference proteome</keyword>
<dbReference type="InterPro" id="IPR001810">
    <property type="entry name" value="F-box_dom"/>
</dbReference>